<keyword evidence="3" id="KW-1185">Reference proteome</keyword>
<evidence type="ECO:0000313" key="4">
    <source>
        <dbReference type="WBParaSite" id="ASIM_0001723801-mRNA-1"/>
    </source>
</evidence>
<dbReference type="AlphaFoldDB" id="A0A0M3K8E7"/>
<organism evidence="4">
    <name type="scientific">Anisakis simplex</name>
    <name type="common">Herring worm</name>
    <dbReference type="NCBI Taxonomy" id="6269"/>
    <lineage>
        <taxon>Eukaryota</taxon>
        <taxon>Metazoa</taxon>
        <taxon>Ecdysozoa</taxon>
        <taxon>Nematoda</taxon>
        <taxon>Chromadorea</taxon>
        <taxon>Rhabditida</taxon>
        <taxon>Spirurina</taxon>
        <taxon>Ascaridomorpha</taxon>
        <taxon>Ascaridoidea</taxon>
        <taxon>Anisakidae</taxon>
        <taxon>Anisakis</taxon>
        <taxon>Anisakis simplex complex</taxon>
    </lineage>
</organism>
<feature type="compositionally biased region" description="Low complexity" evidence="1">
    <location>
        <begin position="52"/>
        <end position="61"/>
    </location>
</feature>
<reference evidence="4" key="1">
    <citation type="submission" date="2017-02" db="UniProtKB">
        <authorList>
            <consortium name="WormBaseParasite"/>
        </authorList>
    </citation>
    <scope>IDENTIFICATION</scope>
</reference>
<dbReference type="EMBL" id="UYRR01033277">
    <property type="protein sequence ID" value="VDK58351.1"/>
    <property type="molecule type" value="Genomic_DNA"/>
</dbReference>
<evidence type="ECO:0000313" key="3">
    <source>
        <dbReference type="Proteomes" id="UP000267096"/>
    </source>
</evidence>
<protein>
    <submittedName>
        <fullName evidence="2 4">Uncharacterized protein</fullName>
    </submittedName>
</protein>
<proteinExistence type="predicted"/>
<reference evidence="2 3" key="2">
    <citation type="submission" date="2018-11" db="EMBL/GenBank/DDBJ databases">
        <authorList>
            <consortium name="Pathogen Informatics"/>
        </authorList>
    </citation>
    <scope>NUCLEOTIDE SEQUENCE [LARGE SCALE GENOMIC DNA]</scope>
</reference>
<sequence>MQQFVRSASSLFTSQALPYIQISDNSPTLAVDENAPSDDIDSHRAVPSPGRLSDSLLSQDQQHSDAVPRRQRRYIFVHSF</sequence>
<gene>
    <name evidence="2" type="ORF">ASIM_LOCUS16645</name>
</gene>
<dbReference type="WBParaSite" id="ASIM_0001723801-mRNA-1">
    <property type="protein sequence ID" value="ASIM_0001723801-mRNA-1"/>
    <property type="gene ID" value="ASIM_0001723801"/>
</dbReference>
<evidence type="ECO:0000313" key="2">
    <source>
        <dbReference type="EMBL" id="VDK58351.1"/>
    </source>
</evidence>
<dbReference type="Proteomes" id="UP000267096">
    <property type="component" value="Unassembled WGS sequence"/>
</dbReference>
<evidence type="ECO:0000256" key="1">
    <source>
        <dbReference type="SAM" id="MobiDB-lite"/>
    </source>
</evidence>
<accession>A0A0M3K8E7</accession>
<feature type="region of interest" description="Disordered" evidence="1">
    <location>
        <begin position="28"/>
        <end position="68"/>
    </location>
</feature>
<name>A0A0M3K8E7_ANISI</name>